<dbReference type="Gene3D" id="2.40.10.220">
    <property type="entry name" value="predicted glycosyltransferase like domains"/>
    <property type="match status" value="1"/>
</dbReference>
<dbReference type="Proteomes" id="UP000199406">
    <property type="component" value="Unassembled WGS sequence"/>
</dbReference>
<gene>
    <name evidence="2" type="ORF">SAMN05660662_3964</name>
</gene>
<reference evidence="3" key="1">
    <citation type="submission" date="2016-10" db="EMBL/GenBank/DDBJ databases">
        <authorList>
            <person name="Varghese N."/>
            <person name="Submissions S."/>
        </authorList>
    </citation>
    <scope>NUCLEOTIDE SEQUENCE [LARGE SCALE GENOMIC DNA]</scope>
    <source>
        <strain evidence="3">DSM 44268</strain>
    </source>
</reference>
<dbReference type="GO" id="GO:0035438">
    <property type="term" value="F:cyclic-di-GMP binding"/>
    <property type="evidence" value="ECO:0007669"/>
    <property type="project" value="InterPro"/>
</dbReference>
<dbReference type="AlphaFoldDB" id="A0A1G7QD31"/>
<organism evidence="2 3">
    <name type="scientific">Blastococcus aurantiacus</name>
    <dbReference type="NCBI Taxonomy" id="1550231"/>
    <lineage>
        <taxon>Bacteria</taxon>
        <taxon>Bacillati</taxon>
        <taxon>Actinomycetota</taxon>
        <taxon>Actinomycetes</taxon>
        <taxon>Geodermatophilales</taxon>
        <taxon>Geodermatophilaceae</taxon>
        <taxon>Blastococcus</taxon>
    </lineage>
</organism>
<dbReference type="OrthoDB" id="3284647at2"/>
<accession>A0A1G7QD31</accession>
<protein>
    <submittedName>
        <fullName evidence="2">PilZ domain-containing protein</fullName>
    </submittedName>
</protein>
<proteinExistence type="predicted"/>
<dbReference type="Pfam" id="PF07238">
    <property type="entry name" value="PilZ"/>
    <property type="match status" value="1"/>
</dbReference>
<dbReference type="EMBL" id="FNBT01000009">
    <property type="protein sequence ID" value="SDF96467.1"/>
    <property type="molecule type" value="Genomic_DNA"/>
</dbReference>
<dbReference type="STRING" id="1550231.SAMN05660662_3964"/>
<name>A0A1G7QD31_9ACTN</name>
<feature type="domain" description="PilZ" evidence="1">
    <location>
        <begin position="100"/>
        <end position="201"/>
    </location>
</feature>
<dbReference type="RefSeq" id="WP_091770530.1">
    <property type="nucleotide sequence ID" value="NZ_FNBT01000009.1"/>
</dbReference>
<sequence length="212" mass="23049">MTSVPGVDHPEEQSDADVTLAARGISVNSRVEFVGDGVIVVRPSAGDYVGQSVVVPGDAVEIYWKAAETRRAVPADVLEVETGTIVRWRLKVTGPAEDSQRRTAVRGRVVLPVTAGHGAVELAGESVDVSENGIRAQFESFGVLPEAGASLDLSVMLEDGELRTKAEVVRAQARGARWLMSIRFVGIQEKDQDRVRRRVFQALREERAKSME</sequence>
<evidence type="ECO:0000313" key="2">
    <source>
        <dbReference type="EMBL" id="SDF96467.1"/>
    </source>
</evidence>
<evidence type="ECO:0000259" key="1">
    <source>
        <dbReference type="Pfam" id="PF07238"/>
    </source>
</evidence>
<evidence type="ECO:0000313" key="3">
    <source>
        <dbReference type="Proteomes" id="UP000199406"/>
    </source>
</evidence>
<keyword evidence="3" id="KW-1185">Reference proteome</keyword>
<dbReference type="InterPro" id="IPR009875">
    <property type="entry name" value="PilZ_domain"/>
</dbReference>